<keyword evidence="9" id="KW-0472">Membrane</keyword>
<dbReference type="Proteomes" id="UP001596137">
    <property type="component" value="Unassembled WGS sequence"/>
</dbReference>
<dbReference type="RefSeq" id="WP_380752121.1">
    <property type="nucleotide sequence ID" value="NZ_JBHSRF010000016.1"/>
</dbReference>
<feature type="binding site" evidence="7">
    <location>
        <position position="42"/>
    </location>
    <ligand>
        <name>ATP</name>
        <dbReference type="ChEBI" id="CHEBI:30616"/>
    </ligand>
</feature>
<dbReference type="PANTHER" id="PTHR43289:SF6">
    <property type="entry name" value="SERINE_THREONINE-PROTEIN KINASE NEKL-3"/>
    <property type="match status" value="1"/>
</dbReference>
<keyword evidence="9" id="KW-1133">Transmembrane helix</keyword>
<dbReference type="CDD" id="cd14014">
    <property type="entry name" value="STKc_PknB_like"/>
    <property type="match status" value="1"/>
</dbReference>
<dbReference type="SUPFAM" id="SSF56112">
    <property type="entry name" value="Protein kinase-like (PK-like)"/>
    <property type="match status" value="1"/>
</dbReference>
<evidence type="ECO:0000259" key="10">
    <source>
        <dbReference type="PROSITE" id="PS50011"/>
    </source>
</evidence>
<evidence type="ECO:0000313" key="11">
    <source>
        <dbReference type="EMBL" id="MFC6082330.1"/>
    </source>
</evidence>
<keyword evidence="4 7" id="KW-0547">Nucleotide-binding</keyword>
<dbReference type="PROSITE" id="PS00107">
    <property type="entry name" value="PROTEIN_KINASE_ATP"/>
    <property type="match status" value="1"/>
</dbReference>
<dbReference type="SMART" id="SM00220">
    <property type="entry name" value="S_TKc"/>
    <property type="match status" value="1"/>
</dbReference>
<evidence type="ECO:0000256" key="9">
    <source>
        <dbReference type="SAM" id="Phobius"/>
    </source>
</evidence>
<evidence type="ECO:0000256" key="2">
    <source>
        <dbReference type="ARBA" id="ARBA00022527"/>
    </source>
</evidence>
<evidence type="ECO:0000256" key="8">
    <source>
        <dbReference type="SAM" id="MobiDB-lite"/>
    </source>
</evidence>
<dbReference type="InterPro" id="IPR008271">
    <property type="entry name" value="Ser/Thr_kinase_AS"/>
</dbReference>
<feature type="domain" description="Protein kinase" evidence="10">
    <location>
        <begin position="13"/>
        <end position="271"/>
    </location>
</feature>
<sequence>MPEQQPRLLADRYELVTPLGRGTMGTVWRAHDRLLDRDVAIKEIRQDSGLNKEQRAELRERMIREGRSAAKIAHPSVATVHDTIVVDGRPWIVMELVEARSLEQVIDEEGPLPPRLVAEIGLDLLGALGAAHEQGILHRDVKPGNVLLTETGRVVLTDFGIAKAEGDPNITKTGMVIGSPGYTAPERARGDHTGPESDMWSLGATLYFAVEGRPAYERRTVSETLAALMTEEAEPATQAGPLRPVLEALLHKDYTQRLTASQATSMLHTVARTPGKQAPPRPASPSPSRATTPAPSSSPPANAPSRPAAAPGPARPGPSTAPNGSPTAPPGPGPSARPTTPPRGGTPTAPTPATPGSAGTSGGRTSGAGTPGGGAPSAPPARTTQAGKLGRMSSPGSGVDAQTPPVTRPAAARADEEPTDVDPNQTITVIRPKGGLRIPSPTTSPPPVEDDDQPTMIGLPPITSAPPSAPAPGRAGPRPPAPTGPPSRPTTPGEPTPAPSGPPSRGGSLFQPSPPAGSPPRPQAPGVPPSASRPAPISAPPLRPHTPPPGGPRPTPGTSFTTPPRPAVPGAPPGIPFDAPTGPRPQPGPAQAAHPAAGPWTPSGAPEAGDAGQDTRTVRDAGGLGTDLFSFQGTATPRTSSPVGMIVLVIIALLGLGTIIMLAAAALSSSKSGATGPGSTPAASSPASGDASGPATATATVSDSAPASSGPGANAEPAQGLRRHTDSTGFVIDIPAKLQDVPRGRTVNFTADGDARSIRVSQSPNGSTDILATVRAAEARAIAAGTYPGYKRIRIAQTSPSPYTGTDVADWEFTYAAPNGQARVFSRWVAVPGGSSYAIYWSTPEADWPAHRPQLTSVLSSFRPARTDTPGGS</sequence>
<feature type="region of interest" description="Disordered" evidence="8">
    <location>
        <begin position="670"/>
        <end position="725"/>
    </location>
</feature>
<feature type="compositionally biased region" description="Low complexity" evidence="8">
    <location>
        <begin position="286"/>
        <end position="295"/>
    </location>
</feature>
<dbReference type="Pfam" id="PF00069">
    <property type="entry name" value="Pkinase"/>
    <property type="match status" value="1"/>
</dbReference>
<feature type="compositionally biased region" description="Low complexity" evidence="8">
    <location>
        <begin position="401"/>
        <end position="412"/>
    </location>
</feature>
<evidence type="ECO:0000256" key="1">
    <source>
        <dbReference type="ARBA" id="ARBA00012513"/>
    </source>
</evidence>
<keyword evidence="9" id="KW-0812">Transmembrane</keyword>
<keyword evidence="5 11" id="KW-0418">Kinase</keyword>
<feature type="compositionally biased region" description="Pro residues" evidence="8">
    <location>
        <begin position="477"/>
        <end position="502"/>
    </location>
</feature>
<feature type="compositionally biased region" description="Pro residues" evidence="8">
    <location>
        <begin position="563"/>
        <end position="575"/>
    </location>
</feature>
<gene>
    <name evidence="11" type="ORF">ACFP1K_14285</name>
</gene>
<comment type="caution">
    <text evidence="11">The sequence shown here is derived from an EMBL/GenBank/DDBJ whole genome shotgun (WGS) entry which is preliminary data.</text>
</comment>
<feature type="compositionally biased region" description="Low complexity" evidence="8">
    <location>
        <begin position="589"/>
        <end position="599"/>
    </location>
</feature>
<dbReference type="Gene3D" id="1.10.510.10">
    <property type="entry name" value="Transferase(Phosphotransferase) domain 1"/>
    <property type="match status" value="1"/>
</dbReference>
<feature type="compositionally biased region" description="Low complexity" evidence="8">
    <location>
        <begin position="303"/>
        <end position="326"/>
    </location>
</feature>
<protein>
    <recommendedName>
        <fullName evidence="1">non-specific serine/threonine protein kinase</fullName>
        <ecNumber evidence="1">2.7.11.1</ecNumber>
    </recommendedName>
</protein>
<dbReference type="InterPro" id="IPR017441">
    <property type="entry name" value="Protein_kinase_ATP_BS"/>
</dbReference>
<dbReference type="EC" id="2.7.11.1" evidence="1"/>
<evidence type="ECO:0000313" key="12">
    <source>
        <dbReference type="Proteomes" id="UP001596137"/>
    </source>
</evidence>
<evidence type="ECO:0000256" key="6">
    <source>
        <dbReference type="ARBA" id="ARBA00022840"/>
    </source>
</evidence>
<dbReference type="Gene3D" id="3.40.1000.10">
    <property type="entry name" value="Mog1/PsbP, alpha/beta/alpha sandwich"/>
    <property type="match status" value="1"/>
</dbReference>
<feature type="compositionally biased region" description="Pro residues" evidence="8">
    <location>
        <begin position="537"/>
        <end position="555"/>
    </location>
</feature>
<dbReference type="InterPro" id="IPR000719">
    <property type="entry name" value="Prot_kinase_dom"/>
</dbReference>
<accession>A0ABW1NGC2</accession>
<organism evidence="11 12">
    <name type="scientific">Sphaerisporangium aureirubrum</name>
    <dbReference type="NCBI Taxonomy" id="1544736"/>
    <lineage>
        <taxon>Bacteria</taxon>
        <taxon>Bacillati</taxon>
        <taxon>Actinomycetota</taxon>
        <taxon>Actinomycetes</taxon>
        <taxon>Streptosporangiales</taxon>
        <taxon>Streptosporangiaceae</taxon>
        <taxon>Sphaerisporangium</taxon>
    </lineage>
</organism>
<evidence type="ECO:0000256" key="7">
    <source>
        <dbReference type="PROSITE-ProRule" id="PRU10141"/>
    </source>
</evidence>
<feature type="compositionally biased region" description="Gly residues" evidence="8">
    <location>
        <begin position="359"/>
        <end position="375"/>
    </location>
</feature>
<feature type="transmembrane region" description="Helical" evidence="9">
    <location>
        <begin position="643"/>
        <end position="667"/>
    </location>
</feature>
<reference evidence="12" key="1">
    <citation type="journal article" date="2019" name="Int. J. Syst. Evol. Microbiol.">
        <title>The Global Catalogue of Microorganisms (GCM) 10K type strain sequencing project: providing services to taxonomists for standard genome sequencing and annotation.</title>
        <authorList>
            <consortium name="The Broad Institute Genomics Platform"/>
            <consortium name="The Broad Institute Genome Sequencing Center for Infectious Disease"/>
            <person name="Wu L."/>
            <person name="Ma J."/>
        </authorList>
    </citation>
    <scope>NUCLEOTIDE SEQUENCE [LARGE SCALE GENOMIC DNA]</scope>
    <source>
        <strain evidence="12">JCM 30346</strain>
    </source>
</reference>
<name>A0ABW1NGC2_9ACTN</name>
<keyword evidence="12" id="KW-1185">Reference proteome</keyword>
<dbReference type="GO" id="GO:0016301">
    <property type="term" value="F:kinase activity"/>
    <property type="evidence" value="ECO:0007669"/>
    <property type="project" value="UniProtKB-KW"/>
</dbReference>
<keyword evidence="2" id="KW-0723">Serine/threonine-protein kinase</keyword>
<dbReference type="PROSITE" id="PS00108">
    <property type="entry name" value="PROTEIN_KINASE_ST"/>
    <property type="match status" value="1"/>
</dbReference>
<dbReference type="PROSITE" id="PS50011">
    <property type="entry name" value="PROTEIN_KINASE_DOM"/>
    <property type="match status" value="1"/>
</dbReference>
<feature type="compositionally biased region" description="Low complexity" evidence="8">
    <location>
        <begin position="670"/>
        <end position="718"/>
    </location>
</feature>
<proteinExistence type="predicted"/>
<evidence type="ECO:0000256" key="5">
    <source>
        <dbReference type="ARBA" id="ARBA00022777"/>
    </source>
</evidence>
<feature type="region of interest" description="Disordered" evidence="8">
    <location>
        <begin position="271"/>
        <end position="621"/>
    </location>
</feature>
<feature type="compositionally biased region" description="Pro residues" evidence="8">
    <location>
        <begin position="327"/>
        <end position="341"/>
    </location>
</feature>
<keyword evidence="3" id="KW-0808">Transferase</keyword>
<dbReference type="Gene3D" id="3.30.200.20">
    <property type="entry name" value="Phosphorylase Kinase, domain 1"/>
    <property type="match status" value="1"/>
</dbReference>
<dbReference type="PANTHER" id="PTHR43289">
    <property type="entry name" value="MITOGEN-ACTIVATED PROTEIN KINASE KINASE KINASE 20-RELATED"/>
    <property type="match status" value="1"/>
</dbReference>
<evidence type="ECO:0000256" key="4">
    <source>
        <dbReference type="ARBA" id="ARBA00022741"/>
    </source>
</evidence>
<dbReference type="EMBL" id="JBHSRF010000016">
    <property type="protein sequence ID" value="MFC6082330.1"/>
    <property type="molecule type" value="Genomic_DNA"/>
</dbReference>
<dbReference type="InterPro" id="IPR011009">
    <property type="entry name" value="Kinase-like_dom_sf"/>
</dbReference>
<feature type="compositionally biased region" description="Pro residues" evidence="8">
    <location>
        <begin position="512"/>
        <end position="528"/>
    </location>
</feature>
<evidence type="ECO:0000256" key="3">
    <source>
        <dbReference type="ARBA" id="ARBA00022679"/>
    </source>
</evidence>
<keyword evidence="6 7" id="KW-0067">ATP-binding</keyword>